<dbReference type="PANTHER" id="PTHR33867:SF1">
    <property type="entry name" value="RIBOSOME MATURATION FACTOR RIMP"/>
    <property type="match status" value="1"/>
</dbReference>
<proteinExistence type="inferred from homology"/>
<feature type="compositionally biased region" description="Basic and acidic residues" evidence="4">
    <location>
        <begin position="238"/>
        <end position="248"/>
    </location>
</feature>
<dbReference type="InterPro" id="IPR028989">
    <property type="entry name" value="RimP_N"/>
</dbReference>
<reference evidence="7 8" key="1">
    <citation type="submission" date="2019-11" db="EMBL/GenBank/DDBJ databases">
        <title>Whole-genome sequence of Rhodoplanes serenus DSM 18633, type strain.</title>
        <authorList>
            <person name="Kyndt J.A."/>
            <person name="Meyer T.E."/>
        </authorList>
    </citation>
    <scope>NUCLEOTIDE SEQUENCE [LARGE SCALE GENOMIC DNA]</scope>
    <source>
        <strain evidence="7 8">DSM 18633</strain>
    </source>
</reference>
<feature type="domain" description="Ribosome maturation factor RimP N-terminal" evidence="5">
    <location>
        <begin position="84"/>
        <end position="155"/>
    </location>
</feature>
<keyword evidence="2 3" id="KW-0690">Ribosome biogenesis</keyword>
<feature type="region of interest" description="Disordered" evidence="4">
    <location>
        <begin position="1"/>
        <end position="35"/>
    </location>
</feature>
<dbReference type="InterPro" id="IPR035956">
    <property type="entry name" value="RimP_N_sf"/>
</dbReference>
<dbReference type="InterPro" id="IPR028998">
    <property type="entry name" value="RimP_C"/>
</dbReference>
<accession>A0A9X4XN20</accession>
<dbReference type="Pfam" id="PF02576">
    <property type="entry name" value="RimP_N"/>
    <property type="match status" value="1"/>
</dbReference>
<dbReference type="InterPro" id="IPR003728">
    <property type="entry name" value="Ribosome_maturation_RimP"/>
</dbReference>
<dbReference type="InterPro" id="IPR036847">
    <property type="entry name" value="RimP_C_sf"/>
</dbReference>
<keyword evidence="1 3" id="KW-0963">Cytoplasm</keyword>
<dbReference type="Proteomes" id="UP000438991">
    <property type="component" value="Unassembled WGS sequence"/>
</dbReference>
<comment type="function">
    <text evidence="3">Required for maturation of 30S ribosomal subunits.</text>
</comment>
<dbReference type="GO" id="GO:0005829">
    <property type="term" value="C:cytosol"/>
    <property type="evidence" value="ECO:0007669"/>
    <property type="project" value="TreeGrafter"/>
</dbReference>
<gene>
    <name evidence="3 7" type="primary">rimP</name>
    <name evidence="7" type="ORF">GJ689_18345</name>
</gene>
<evidence type="ECO:0000256" key="2">
    <source>
        <dbReference type="ARBA" id="ARBA00022517"/>
    </source>
</evidence>
<feature type="region of interest" description="Disordered" evidence="4">
    <location>
        <begin position="238"/>
        <end position="286"/>
    </location>
</feature>
<comment type="similarity">
    <text evidence="3">Belongs to the RimP family.</text>
</comment>
<feature type="domain" description="Ribosome maturation factor RimP C-terminal" evidence="6">
    <location>
        <begin position="158"/>
        <end position="227"/>
    </location>
</feature>
<dbReference type="AlphaFoldDB" id="A0A9X4XN20"/>
<dbReference type="SUPFAM" id="SSF74942">
    <property type="entry name" value="YhbC-like, C-terminal domain"/>
    <property type="match status" value="1"/>
</dbReference>
<dbReference type="Gene3D" id="3.30.300.70">
    <property type="entry name" value="RimP-like superfamily, N-terminal"/>
    <property type="match status" value="1"/>
</dbReference>
<dbReference type="NCBIfam" id="NF000932">
    <property type="entry name" value="PRK00092.2-5"/>
    <property type="match status" value="1"/>
</dbReference>
<dbReference type="CDD" id="cd01734">
    <property type="entry name" value="YlxS_C"/>
    <property type="match status" value="1"/>
</dbReference>
<sequence length="286" mass="30636">MTGTRRSVAKDAVTTGRDRTKRSTTPRGDTQPAVTPDAAFAPNHLPADLPAPDLTPLLPALDVASDEPRLIAETGLSARVAAVVEPVLAALGYRLVRVKVSGQDGGTVQVMAERPDGTMQIEDCELVSRTLSPVMDETDPIESAYRLEISSPGIDRPLVRLGDFARAEGHLAKIEMAVPAAGRKRFKGILAGVDGRAARLHIEGSDGTVQEVLLPIEDMHDAKLMLTDALVAEALRRGKAEDKEARRERAARRKDRIASRKSTHGNSINDGRGSAREPAPPRSDGD</sequence>
<evidence type="ECO:0000313" key="7">
    <source>
        <dbReference type="EMBL" id="MTW18163.1"/>
    </source>
</evidence>
<evidence type="ECO:0000256" key="3">
    <source>
        <dbReference type="HAMAP-Rule" id="MF_01077"/>
    </source>
</evidence>
<comment type="subcellular location">
    <subcellularLocation>
        <location evidence="3">Cytoplasm</location>
    </subcellularLocation>
</comment>
<organism evidence="7 8">
    <name type="scientific">Rhodoplanes serenus</name>
    <dbReference type="NCBI Taxonomy" id="200615"/>
    <lineage>
        <taxon>Bacteria</taxon>
        <taxon>Pseudomonadati</taxon>
        <taxon>Pseudomonadota</taxon>
        <taxon>Alphaproteobacteria</taxon>
        <taxon>Hyphomicrobiales</taxon>
        <taxon>Nitrobacteraceae</taxon>
        <taxon>Rhodoplanes</taxon>
    </lineage>
</organism>
<name>A0A9X4XN20_9BRAD</name>
<dbReference type="Pfam" id="PF17384">
    <property type="entry name" value="DUF150_C"/>
    <property type="match status" value="1"/>
</dbReference>
<evidence type="ECO:0000256" key="1">
    <source>
        <dbReference type="ARBA" id="ARBA00022490"/>
    </source>
</evidence>
<protein>
    <recommendedName>
        <fullName evidence="3">Ribosome maturation factor RimP</fullName>
    </recommendedName>
</protein>
<dbReference type="PANTHER" id="PTHR33867">
    <property type="entry name" value="RIBOSOME MATURATION FACTOR RIMP"/>
    <property type="match status" value="1"/>
</dbReference>
<dbReference type="GO" id="GO:0006412">
    <property type="term" value="P:translation"/>
    <property type="evidence" value="ECO:0007669"/>
    <property type="project" value="TreeGrafter"/>
</dbReference>
<evidence type="ECO:0000256" key="4">
    <source>
        <dbReference type="SAM" id="MobiDB-lite"/>
    </source>
</evidence>
<dbReference type="HAMAP" id="MF_01077">
    <property type="entry name" value="RimP"/>
    <property type="match status" value="1"/>
</dbReference>
<dbReference type="SUPFAM" id="SSF75420">
    <property type="entry name" value="YhbC-like, N-terminal domain"/>
    <property type="match status" value="1"/>
</dbReference>
<comment type="caution">
    <text evidence="7">The sequence shown here is derived from an EMBL/GenBank/DDBJ whole genome shotgun (WGS) entry which is preliminary data.</text>
</comment>
<evidence type="ECO:0000259" key="5">
    <source>
        <dbReference type="Pfam" id="PF02576"/>
    </source>
</evidence>
<dbReference type="EMBL" id="WNKV01000015">
    <property type="protein sequence ID" value="MTW18163.1"/>
    <property type="molecule type" value="Genomic_DNA"/>
</dbReference>
<evidence type="ECO:0000313" key="8">
    <source>
        <dbReference type="Proteomes" id="UP000438991"/>
    </source>
</evidence>
<dbReference type="GO" id="GO:0000028">
    <property type="term" value="P:ribosomal small subunit assembly"/>
    <property type="evidence" value="ECO:0007669"/>
    <property type="project" value="TreeGrafter"/>
</dbReference>
<evidence type="ECO:0000259" key="6">
    <source>
        <dbReference type="Pfam" id="PF17384"/>
    </source>
</evidence>
<feature type="compositionally biased region" description="Basic residues" evidence="4">
    <location>
        <begin position="249"/>
        <end position="263"/>
    </location>
</feature>